<keyword evidence="1" id="KW-1133">Transmembrane helix</keyword>
<dbReference type="RefSeq" id="WP_053087368.1">
    <property type="nucleotide sequence ID" value="NZ_CCXW01000001.1"/>
</dbReference>
<name>A0AAN2PIE3_9BACI</name>
<dbReference type="EMBL" id="CCXW01000001">
    <property type="protein sequence ID" value="CEG33219.1"/>
    <property type="molecule type" value="Genomic_DNA"/>
</dbReference>
<accession>A0AAN2PIE3</accession>
<reference evidence="2 3" key="1">
    <citation type="journal article" date="2014" name="Genome Announc.">
        <title>Genome Sequence of Bacillus simplex Strain P558, Isolated from a Human Fecal Sample.</title>
        <authorList>
            <person name="Croce O."/>
            <person name="Hugon P."/>
            <person name="Lagier J.C."/>
            <person name="Bibi F."/>
            <person name="Robert C."/>
            <person name="Azhar E.I."/>
            <person name="Raoult D."/>
            <person name="Fournier P.E."/>
        </authorList>
    </citation>
    <scope>NUCLEOTIDE SEQUENCE [LARGE SCALE GENOMIC DNA]</scope>
    <source>
        <strain evidence="2 3">P558</strain>
    </source>
</reference>
<evidence type="ECO:0000256" key="1">
    <source>
        <dbReference type="SAM" id="Phobius"/>
    </source>
</evidence>
<proteinExistence type="predicted"/>
<gene>
    <name evidence="2" type="ORF">BN1180_03391</name>
</gene>
<protein>
    <submittedName>
        <fullName evidence="2">Uncharacterized protein</fullName>
    </submittedName>
</protein>
<dbReference type="AlphaFoldDB" id="A0AAN2PIE3"/>
<feature type="transmembrane region" description="Helical" evidence="1">
    <location>
        <begin position="45"/>
        <end position="62"/>
    </location>
</feature>
<evidence type="ECO:0000313" key="3">
    <source>
        <dbReference type="Proteomes" id="UP000182110"/>
    </source>
</evidence>
<dbReference type="PROSITE" id="PS51257">
    <property type="entry name" value="PROKAR_LIPOPROTEIN"/>
    <property type="match status" value="1"/>
</dbReference>
<keyword evidence="3" id="KW-1185">Reference proteome</keyword>
<evidence type="ECO:0000313" key="2">
    <source>
        <dbReference type="EMBL" id="CEG33219.1"/>
    </source>
</evidence>
<sequence length="96" mass="10913">MKTSTPHDAIAWMALVLSGGYIFAGCIPTIIGWVYDISNNYKFSLWDYSCYVYFCLLFPSALEPNKNKKTNSYILMTGKKKNKDIVNILTSGRLLM</sequence>
<comment type="caution">
    <text evidence="2">The sequence shown here is derived from an EMBL/GenBank/DDBJ whole genome shotgun (WGS) entry which is preliminary data.</text>
</comment>
<keyword evidence="1" id="KW-0812">Transmembrane</keyword>
<dbReference type="Proteomes" id="UP000182110">
    <property type="component" value="Unassembled WGS sequence"/>
</dbReference>
<keyword evidence="1" id="KW-0472">Membrane</keyword>
<feature type="transmembrane region" description="Helical" evidence="1">
    <location>
        <begin position="12"/>
        <end position="33"/>
    </location>
</feature>
<organism evidence="2 3">
    <name type="scientific">Peribacillus simplex</name>
    <dbReference type="NCBI Taxonomy" id="1478"/>
    <lineage>
        <taxon>Bacteria</taxon>
        <taxon>Bacillati</taxon>
        <taxon>Bacillota</taxon>
        <taxon>Bacilli</taxon>
        <taxon>Bacillales</taxon>
        <taxon>Bacillaceae</taxon>
        <taxon>Peribacillus</taxon>
    </lineage>
</organism>